<dbReference type="Proteomes" id="UP000244441">
    <property type="component" value="Chromosome"/>
</dbReference>
<reference evidence="1 2" key="1">
    <citation type="submission" date="2018-01" db="EMBL/GenBank/DDBJ databases">
        <title>Genome sequence of a Cantenovulum-like bacteria.</title>
        <authorList>
            <person name="Tan W.R."/>
            <person name="Lau N.-S."/>
            <person name="Go F."/>
            <person name="Amirul A.-A.A."/>
        </authorList>
    </citation>
    <scope>NUCLEOTIDE SEQUENCE [LARGE SCALE GENOMIC DNA]</scope>
    <source>
        <strain evidence="1 2">CCB-QB4</strain>
    </source>
</reference>
<protein>
    <submittedName>
        <fullName evidence="1">Uncharacterized protein</fullName>
    </submittedName>
</protein>
<proteinExistence type="predicted"/>
<evidence type="ECO:0000313" key="2">
    <source>
        <dbReference type="Proteomes" id="UP000244441"/>
    </source>
</evidence>
<gene>
    <name evidence="1" type="ORF">C2869_03000</name>
</gene>
<sequence>MAIGIQPNLIDNTFIYFAHLKEAENDHLVSFKISEFNTNKNVTCFVSNSGLTTNIKLVG</sequence>
<accession>A0A2S0VMP7</accession>
<organism evidence="1 2">
    <name type="scientific">Saccharobesus litoralis</name>
    <dbReference type="NCBI Taxonomy" id="2172099"/>
    <lineage>
        <taxon>Bacteria</taxon>
        <taxon>Pseudomonadati</taxon>
        <taxon>Pseudomonadota</taxon>
        <taxon>Gammaproteobacteria</taxon>
        <taxon>Alteromonadales</taxon>
        <taxon>Alteromonadaceae</taxon>
        <taxon>Saccharobesus</taxon>
    </lineage>
</organism>
<dbReference type="KEGG" id="cate:C2869_03000"/>
<evidence type="ECO:0000313" key="1">
    <source>
        <dbReference type="EMBL" id="AWB65466.1"/>
    </source>
</evidence>
<dbReference type="AlphaFoldDB" id="A0A2S0VMP7"/>
<name>A0A2S0VMP7_9ALTE</name>
<keyword evidence="2" id="KW-1185">Reference proteome</keyword>
<dbReference type="EMBL" id="CP026604">
    <property type="protein sequence ID" value="AWB65466.1"/>
    <property type="molecule type" value="Genomic_DNA"/>
</dbReference>